<feature type="region of interest" description="Disordered" evidence="7">
    <location>
        <begin position="477"/>
        <end position="546"/>
    </location>
</feature>
<protein>
    <submittedName>
        <fullName evidence="8">UV-endonuclease UvdE</fullName>
    </submittedName>
</protein>
<dbReference type="EMBL" id="LNZH02000195">
    <property type="protein sequence ID" value="OCB87041.1"/>
    <property type="molecule type" value="Genomic_DNA"/>
</dbReference>
<feature type="compositionally biased region" description="Acidic residues" evidence="7">
    <location>
        <begin position="506"/>
        <end position="528"/>
    </location>
</feature>
<comment type="caution">
    <text evidence="8">The sequence shown here is derived from an EMBL/GenBank/DDBJ whole genome shotgun (WGS) entry which is preliminary data.</text>
</comment>
<dbReference type="AlphaFoldDB" id="A0A9Q5HW01"/>
<dbReference type="OrthoDB" id="541883at2759"/>
<feature type="compositionally biased region" description="Basic residues" evidence="7">
    <location>
        <begin position="593"/>
        <end position="610"/>
    </location>
</feature>
<name>A0A9Q5HW01_SANBA</name>
<dbReference type="GO" id="GO:0004519">
    <property type="term" value="F:endonuclease activity"/>
    <property type="evidence" value="ECO:0007669"/>
    <property type="project" value="UniProtKB-KW"/>
</dbReference>
<evidence type="ECO:0000256" key="5">
    <source>
        <dbReference type="ARBA" id="ARBA00022801"/>
    </source>
</evidence>
<feature type="region of interest" description="Disordered" evidence="7">
    <location>
        <begin position="575"/>
        <end position="652"/>
    </location>
</feature>
<dbReference type="GO" id="GO:0005634">
    <property type="term" value="C:nucleus"/>
    <property type="evidence" value="ECO:0007669"/>
    <property type="project" value="TreeGrafter"/>
</dbReference>
<keyword evidence="5" id="KW-0378">Hydrolase</keyword>
<feature type="compositionally biased region" description="Basic residues" evidence="7">
    <location>
        <begin position="624"/>
        <end position="639"/>
    </location>
</feature>
<evidence type="ECO:0000256" key="1">
    <source>
        <dbReference type="ARBA" id="ARBA00022722"/>
    </source>
</evidence>
<dbReference type="SUPFAM" id="SSF51658">
    <property type="entry name" value="Xylose isomerase-like"/>
    <property type="match status" value="1"/>
</dbReference>
<keyword evidence="1" id="KW-0540">Nuclease</keyword>
<dbReference type="PANTHER" id="PTHR31290">
    <property type="entry name" value="UV-DAMAGE ENDONUCLEASE"/>
    <property type="match status" value="1"/>
</dbReference>
<evidence type="ECO:0000256" key="3">
    <source>
        <dbReference type="ARBA" id="ARBA00022763"/>
    </source>
</evidence>
<reference evidence="8" key="1">
    <citation type="submission" date="2016-06" db="EMBL/GenBank/DDBJ databases">
        <title>Draft Genome sequence of the fungus Inonotus baumii.</title>
        <authorList>
            <person name="Zhu H."/>
            <person name="Lin W."/>
        </authorList>
    </citation>
    <scope>NUCLEOTIDE SEQUENCE</scope>
    <source>
        <strain evidence="8">821</strain>
    </source>
</reference>
<keyword evidence="4" id="KW-0228">DNA excision</keyword>
<dbReference type="Proteomes" id="UP000757232">
    <property type="component" value="Unassembled WGS sequence"/>
</dbReference>
<keyword evidence="3" id="KW-0227">DNA damage</keyword>
<keyword evidence="9" id="KW-1185">Reference proteome</keyword>
<dbReference type="GO" id="GO:0005739">
    <property type="term" value="C:mitochondrion"/>
    <property type="evidence" value="ECO:0007669"/>
    <property type="project" value="TreeGrafter"/>
</dbReference>
<feature type="compositionally biased region" description="Basic residues" evidence="7">
    <location>
        <begin position="485"/>
        <end position="495"/>
    </location>
</feature>
<evidence type="ECO:0000313" key="8">
    <source>
        <dbReference type="EMBL" id="OCB87041.1"/>
    </source>
</evidence>
<feature type="compositionally biased region" description="Low complexity" evidence="7">
    <location>
        <begin position="496"/>
        <end position="505"/>
    </location>
</feature>
<dbReference type="GO" id="GO:0009411">
    <property type="term" value="P:response to UV"/>
    <property type="evidence" value="ECO:0007669"/>
    <property type="project" value="InterPro"/>
</dbReference>
<evidence type="ECO:0000256" key="2">
    <source>
        <dbReference type="ARBA" id="ARBA00022759"/>
    </source>
</evidence>
<organism evidence="8 9">
    <name type="scientific">Sanghuangporus baumii</name>
    <name type="common">Phellinus baumii</name>
    <dbReference type="NCBI Taxonomy" id="108892"/>
    <lineage>
        <taxon>Eukaryota</taxon>
        <taxon>Fungi</taxon>
        <taxon>Dikarya</taxon>
        <taxon>Basidiomycota</taxon>
        <taxon>Agaricomycotina</taxon>
        <taxon>Agaricomycetes</taxon>
        <taxon>Hymenochaetales</taxon>
        <taxon>Hymenochaetaceae</taxon>
        <taxon>Sanghuangporus</taxon>
    </lineage>
</organism>
<accession>A0A9Q5HW01</accession>
<feature type="compositionally biased region" description="Basic residues" evidence="7">
    <location>
        <begin position="73"/>
        <end position="84"/>
    </location>
</feature>
<evidence type="ECO:0000256" key="4">
    <source>
        <dbReference type="ARBA" id="ARBA00022769"/>
    </source>
</evidence>
<dbReference type="GO" id="GO:0006289">
    <property type="term" value="P:nucleotide-excision repair"/>
    <property type="evidence" value="ECO:0007669"/>
    <property type="project" value="InterPro"/>
</dbReference>
<evidence type="ECO:0000313" key="9">
    <source>
        <dbReference type="Proteomes" id="UP000757232"/>
    </source>
</evidence>
<dbReference type="GO" id="GO:0016787">
    <property type="term" value="F:hydrolase activity"/>
    <property type="evidence" value="ECO:0007669"/>
    <property type="project" value="UniProtKB-KW"/>
</dbReference>
<evidence type="ECO:0000256" key="7">
    <source>
        <dbReference type="SAM" id="MobiDB-lite"/>
    </source>
</evidence>
<gene>
    <name evidence="8" type="ORF">A7U60_g5776</name>
</gene>
<dbReference type="InterPro" id="IPR036237">
    <property type="entry name" value="Xyl_isomerase-like_sf"/>
</dbReference>
<dbReference type="NCBIfam" id="TIGR00629">
    <property type="entry name" value="uvde"/>
    <property type="match status" value="1"/>
</dbReference>
<evidence type="ECO:0000256" key="6">
    <source>
        <dbReference type="ARBA" id="ARBA00023204"/>
    </source>
</evidence>
<keyword evidence="6" id="KW-0234">DNA repair</keyword>
<dbReference type="PANTHER" id="PTHR31290:SF5">
    <property type="entry name" value="UV-DAMAGE ENDONUCLEASE"/>
    <property type="match status" value="1"/>
</dbReference>
<dbReference type="GO" id="GO:0043504">
    <property type="term" value="P:mitochondrial DNA repair"/>
    <property type="evidence" value="ECO:0007669"/>
    <property type="project" value="TreeGrafter"/>
</dbReference>
<feature type="region of interest" description="Disordered" evidence="7">
    <location>
        <begin position="1"/>
        <end position="129"/>
    </location>
</feature>
<keyword evidence="2" id="KW-0255">Endonuclease</keyword>
<sequence>MELAANLQDTNILNDGLPFGTRSESPLSDVPEEPAEPVPTLKAKRQRRTTKTAISVADVVSEEKSAIEEIEKKPKKQRRKRKAAKVLIEENEEGDEGKPQKRSRRKSKVVAAAEGGVEEKPKKKRRRKIPEEELVFDIPPIENVLSTTFKGKHSSLFLHERILTYHSSGRLGYACLNTMLRKYSTPVFCSRTCRLATIAELGMEHVRSLGLQNIRDLHTLVKWNVQNGIYFMRMSSEMFPFASHPEHGYDLSFADADLKAVGETARELGVRLTSHPGQFTQLGSPRDGVVKNAVRDLQYHCEMMDRMGLDEDSVMIIHMGGTFGDKAATLERFKENYSKLLSDNIKGRLVLENDELCYSVDDLLPICKELNIPLVFDYHHDWIYPSSRPPRELIPEINQLWYDKGIKPKQHLSEPRPGAVSVMEKRAHSDRVKTLPEGLPDDMDLMLECKDKEQAVFYLYRLYGLRDVDPRMLRPPAEVESLHTNGRKSNKRAKAKAAAEAAAVAEAEDPDASLEEIEDGEVEEEALNEDVGGDHDQRSSAKTKTRVQLALEAEEHGLSESETKNILAETLTGGGELDCGSGDEAPEVESLKIRTRAKRQPTAKRTRKNRTFNGGQGDESGVEKKKRMSGGNSRRKGKLAKIQDASNEVAVA</sequence>
<dbReference type="Gene3D" id="3.20.20.150">
    <property type="entry name" value="Divalent-metal-dependent TIM barrel enzymes"/>
    <property type="match status" value="1"/>
</dbReference>
<dbReference type="InterPro" id="IPR004601">
    <property type="entry name" value="UvdE"/>
</dbReference>
<proteinExistence type="predicted"/>
<dbReference type="Pfam" id="PF03851">
    <property type="entry name" value="UvdE"/>
    <property type="match status" value="1"/>
</dbReference>
<feature type="compositionally biased region" description="Basic and acidic residues" evidence="7">
    <location>
        <begin position="61"/>
        <end position="72"/>
    </location>
</feature>